<keyword evidence="2" id="KW-1185">Reference proteome</keyword>
<dbReference type="AlphaFoldDB" id="A0A8H7ELU9"/>
<protein>
    <submittedName>
        <fullName evidence="1">Uncharacterized protein</fullName>
    </submittedName>
</protein>
<evidence type="ECO:0000313" key="2">
    <source>
        <dbReference type="Proteomes" id="UP000596902"/>
    </source>
</evidence>
<accession>A0A8H7ELU9</accession>
<sequence length="71" mass="7795">MDTWVCIVLKRDSGLIQSGVKPLLDVQKFSCTTSSPRLGRRDLREGARTDHVVLHCTGHPTKVAPRPASKA</sequence>
<name>A0A8H7ELU9_9PLEO</name>
<dbReference type="GeneID" id="62200383"/>
<organism evidence="1 2">
    <name type="scientific">Alternaria burnsii</name>
    <dbReference type="NCBI Taxonomy" id="1187904"/>
    <lineage>
        <taxon>Eukaryota</taxon>
        <taxon>Fungi</taxon>
        <taxon>Dikarya</taxon>
        <taxon>Ascomycota</taxon>
        <taxon>Pezizomycotina</taxon>
        <taxon>Dothideomycetes</taxon>
        <taxon>Pleosporomycetidae</taxon>
        <taxon>Pleosporales</taxon>
        <taxon>Pleosporineae</taxon>
        <taxon>Pleosporaceae</taxon>
        <taxon>Alternaria</taxon>
        <taxon>Alternaria sect. Alternaria</taxon>
    </lineage>
</organism>
<reference evidence="1" key="1">
    <citation type="submission" date="2020-01" db="EMBL/GenBank/DDBJ databases">
        <authorList>
            <person name="Feng Z.H.Z."/>
        </authorList>
    </citation>
    <scope>NUCLEOTIDE SEQUENCE</scope>
    <source>
        <strain evidence="1">CBS107.38</strain>
    </source>
</reference>
<proteinExistence type="predicted"/>
<dbReference type="RefSeq" id="XP_038790497.1">
    <property type="nucleotide sequence ID" value="XM_038927205.1"/>
</dbReference>
<dbReference type="Proteomes" id="UP000596902">
    <property type="component" value="Unassembled WGS sequence"/>
</dbReference>
<evidence type="ECO:0000313" key="1">
    <source>
        <dbReference type="EMBL" id="KAF7680507.1"/>
    </source>
</evidence>
<reference evidence="1" key="2">
    <citation type="submission" date="2020-08" db="EMBL/GenBank/DDBJ databases">
        <title>Draft Genome Sequence of Cumin Blight Pathogen Alternaria burnsii.</title>
        <authorList>
            <person name="Feng Z."/>
        </authorList>
    </citation>
    <scope>NUCLEOTIDE SEQUENCE</scope>
    <source>
        <strain evidence="1">CBS107.38</strain>
    </source>
</reference>
<gene>
    <name evidence="1" type="ORF">GT037_002158</name>
</gene>
<comment type="caution">
    <text evidence="1">The sequence shown here is derived from an EMBL/GenBank/DDBJ whole genome shotgun (WGS) entry which is preliminary data.</text>
</comment>
<dbReference type="EMBL" id="JAAABM010000002">
    <property type="protein sequence ID" value="KAF7680507.1"/>
    <property type="molecule type" value="Genomic_DNA"/>
</dbReference>